<organism evidence="2 3">
    <name type="scientific">Verticillium longisporum</name>
    <name type="common">Verticillium dahliae var. longisporum</name>
    <dbReference type="NCBI Taxonomy" id="100787"/>
    <lineage>
        <taxon>Eukaryota</taxon>
        <taxon>Fungi</taxon>
        <taxon>Dikarya</taxon>
        <taxon>Ascomycota</taxon>
        <taxon>Pezizomycotina</taxon>
        <taxon>Sordariomycetes</taxon>
        <taxon>Hypocreomycetidae</taxon>
        <taxon>Glomerellales</taxon>
        <taxon>Plectosphaerellaceae</taxon>
        <taxon>Verticillium</taxon>
    </lineage>
</organism>
<protein>
    <submittedName>
        <fullName evidence="2">Uncharacterized protein</fullName>
    </submittedName>
</protein>
<dbReference type="AlphaFoldDB" id="A0A0G4NKZ3"/>
<evidence type="ECO:0000256" key="1">
    <source>
        <dbReference type="SAM" id="MobiDB-lite"/>
    </source>
</evidence>
<evidence type="ECO:0000313" key="3">
    <source>
        <dbReference type="Proteomes" id="UP000045706"/>
    </source>
</evidence>
<name>A0A0G4NKZ3_VERLO</name>
<dbReference type="Proteomes" id="UP000045706">
    <property type="component" value="Unassembled WGS sequence"/>
</dbReference>
<sequence>MKERRESTASASTATARSFRELHLSVR</sequence>
<accession>A0A0G4NKZ3</accession>
<proteinExistence type="predicted"/>
<reference evidence="3" key="1">
    <citation type="submission" date="2015-05" db="EMBL/GenBank/DDBJ databases">
        <authorList>
            <person name="Fogelqvist Johan"/>
        </authorList>
    </citation>
    <scope>NUCLEOTIDE SEQUENCE [LARGE SCALE GENOMIC DNA]</scope>
</reference>
<dbReference type="EMBL" id="CVQI01036222">
    <property type="protein sequence ID" value="CRK47115.1"/>
    <property type="molecule type" value="Genomic_DNA"/>
</dbReference>
<gene>
    <name evidence="2" type="ORF">BN1723_020197</name>
</gene>
<evidence type="ECO:0000313" key="2">
    <source>
        <dbReference type="EMBL" id="CRK47115.1"/>
    </source>
</evidence>
<feature type="compositionally biased region" description="Basic and acidic residues" evidence="1">
    <location>
        <begin position="18"/>
        <end position="27"/>
    </location>
</feature>
<feature type="region of interest" description="Disordered" evidence="1">
    <location>
        <begin position="1"/>
        <end position="27"/>
    </location>
</feature>
<feature type="compositionally biased region" description="Low complexity" evidence="1">
    <location>
        <begin position="8"/>
        <end position="17"/>
    </location>
</feature>